<proteinExistence type="predicted"/>
<evidence type="ECO:0000313" key="1">
    <source>
        <dbReference type="EMBL" id="QOD58043.1"/>
    </source>
</evidence>
<dbReference type="GeneID" id="93399998"/>
<accession>A0A1Q9GZD6</accession>
<dbReference type="EMBL" id="CP061855">
    <property type="protein sequence ID" value="QOD58043.1"/>
    <property type="molecule type" value="Genomic_DNA"/>
</dbReference>
<name>A0A1Q9GZD6_PHODP</name>
<organism evidence="1 2">
    <name type="scientific">Photobacterium damsela subsp. piscicida</name>
    <name type="common">Pasteurella piscicida</name>
    <dbReference type="NCBI Taxonomy" id="38294"/>
    <lineage>
        <taxon>Bacteria</taxon>
        <taxon>Pseudomonadati</taxon>
        <taxon>Pseudomonadota</taxon>
        <taxon>Gammaproteobacteria</taxon>
        <taxon>Vibrionales</taxon>
        <taxon>Vibrionaceae</taxon>
        <taxon>Photobacterium</taxon>
    </lineage>
</organism>
<dbReference type="Proteomes" id="UP000516656">
    <property type="component" value="Chromosome 2"/>
</dbReference>
<reference evidence="1 2" key="1">
    <citation type="submission" date="2020-09" db="EMBL/GenBank/DDBJ databases">
        <title>Complete, closed and curated genome sequences of Photobacterium damselae subsp. piscicida isolates from Australia indicate localised evolution and additional plasmid-borne pathogenicity mechanisms.</title>
        <authorList>
            <person name="Baseggio L."/>
            <person name="Silayeva O."/>
            <person name="Buller N."/>
            <person name="Landos M."/>
            <person name="Engelstaedter J."/>
            <person name="Barnes A.C."/>
        </authorList>
    </citation>
    <scope>NUCLEOTIDE SEQUENCE [LARGE SCALE GENOMIC DNA]</scope>
    <source>
        <strain evidence="1 2">AS-16-0540-1</strain>
    </source>
</reference>
<sequence>MDIQHTQYLYERLYQHFEMTSDDEVRRKLDAALFNKNRQRIDSSMLARLADSEHLFERKYYQQLAYNASVLAQRYQI</sequence>
<dbReference type="AlphaFoldDB" id="A0A1Q9GZD6"/>
<gene>
    <name evidence="1" type="ORF">IC627_19585</name>
</gene>
<evidence type="ECO:0000313" key="2">
    <source>
        <dbReference type="Proteomes" id="UP000516656"/>
    </source>
</evidence>
<dbReference type="RefSeq" id="WP_075985072.1">
    <property type="nucleotide sequence ID" value="NZ_CP061862.1"/>
</dbReference>
<protein>
    <submittedName>
        <fullName evidence="1">Uncharacterized protein</fullName>
    </submittedName>
</protein>